<dbReference type="SUPFAM" id="SSF53850">
    <property type="entry name" value="Periplasmic binding protein-like II"/>
    <property type="match status" value="1"/>
</dbReference>
<reference evidence="3 4" key="1">
    <citation type="submission" date="2019-07" db="EMBL/GenBank/DDBJ databases">
        <title>Caenimonas sedimenti sp. nov., isolated from activated sludge.</title>
        <authorList>
            <person name="Xu J."/>
        </authorList>
    </citation>
    <scope>NUCLEOTIDE SEQUENCE [LARGE SCALE GENOMIC DNA]</scope>
    <source>
        <strain evidence="3 4">HX-9-20</strain>
    </source>
</reference>
<dbReference type="AlphaFoldDB" id="A0A562ZNJ7"/>
<keyword evidence="4" id="KW-1185">Reference proteome</keyword>
<dbReference type="Proteomes" id="UP000318199">
    <property type="component" value="Unassembled WGS sequence"/>
</dbReference>
<comment type="caution">
    <text evidence="3">The sequence shown here is derived from an EMBL/GenBank/DDBJ whole genome shotgun (WGS) entry which is preliminary data.</text>
</comment>
<dbReference type="Gene3D" id="3.40.190.10">
    <property type="entry name" value="Periplasmic binding protein-like II"/>
    <property type="match status" value="1"/>
</dbReference>
<evidence type="ECO:0000256" key="1">
    <source>
        <dbReference type="SAM" id="SignalP"/>
    </source>
</evidence>
<feature type="signal peptide" evidence="1">
    <location>
        <begin position="1"/>
        <end position="24"/>
    </location>
</feature>
<dbReference type="OrthoDB" id="9784383at2"/>
<organism evidence="3 4">
    <name type="scientific">Caenimonas sedimenti</name>
    <dbReference type="NCBI Taxonomy" id="2596921"/>
    <lineage>
        <taxon>Bacteria</taxon>
        <taxon>Pseudomonadati</taxon>
        <taxon>Pseudomonadota</taxon>
        <taxon>Betaproteobacteria</taxon>
        <taxon>Burkholderiales</taxon>
        <taxon>Comamonadaceae</taxon>
        <taxon>Caenimonas</taxon>
    </lineage>
</organism>
<protein>
    <submittedName>
        <fullName evidence="3">VWA domain-containing protein</fullName>
    </submittedName>
</protein>
<dbReference type="InterPro" id="IPR036465">
    <property type="entry name" value="vWFA_dom_sf"/>
</dbReference>
<keyword evidence="1" id="KW-0732">Signal</keyword>
<proteinExistence type="predicted"/>
<dbReference type="InterPro" id="IPR002035">
    <property type="entry name" value="VWF_A"/>
</dbReference>
<dbReference type="SUPFAM" id="SSF53300">
    <property type="entry name" value="vWA-like"/>
    <property type="match status" value="1"/>
</dbReference>
<evidence type="ECO:0000259" key="2">
    <source>
        <dbReference type="PROSITE" id="PS50234"/>
    </source>
</evidence>
<evidence type="ECO:0000313" key="3">
    <source>
        <dbReference type="EMBL" id="TWO69724.1"/>
    </source>
</evidence>
<sequence length="561" mass="60719">MNVAAWLRTGLFLPALLLAGCGKAPEPAAPAANAPRVAAPAPAAVAEFRVLATSDLRDAQPLEEMVTKATGVPLKFTFGGTMESTEAVLNGSAKADAAWFANAKYLLADTQGQSRVKLQEKIMLSPIVVGVSQSQAKALGWDQPAVAAKITWKTVAQAARDGKLKYALSNPATSNQGFMALMGVAAAASGKPEALTAADVDRGAISAFIKGYKLPGDNSTYLSEKFIEQQGTKVNAFINYESWLLSLNQSGKLKEPLTLVYPHEGVATADYPFMLLNDARRADYQKIVDYLKGEAAQSWLARTTLRRPVNSAVAQSQAALFPQGTMLVELPFSPDRALADGLIDAYLNEFRVPIASTFVLDVSGSMNGGGRRAQLVQALQYMAGEDPSLTGRIARLTSREKIWMLPFSDAPGQPTLFELPAGRTAARGVQVQQDSEAKKAMLASVRDYAEQLKMTGSTALYQSVLRGLEMMLEERKRNPNYQYSVVAFTDGENNRGHNLQQFKAAYAALPEDVRAIPVFMVIFGEANEREIRELVATTGGRVFDARKASLYTVFKDIRAFQ</sequence>
<gene>
    <name evidence="3" type="ORF">FN976_18035</name>
</gene>
<feature type="chain" id="PRO_5021823235" evidence="1">
    <location>
        <begin position="25"/>
        <end position="561"/>
    </location>
</feature>
<feature type="domain" description="VWFA" evidence="2">
    <location>
        <begin position="355"/>
        <end position="561"/>
    </location>
</feature>
<dbReference type="PROSITE" id="PS50234">
    <property type="entry name" value="VWFA"/>
    <property type="match status" value="1"/>
</dbReference>
<evidence type="ECO:0000313" key="4">
    <source>
        <dbReference type="Proteomes" id="UP000318199"/>
    </source>
</evidence>
<dbReference type="RefSeq" id="WP_145894439.1">
    <property type="nucleotide sequence ID" value="NZ_VOBQ01000014.1"/>
</dbReference>
<name>A0A562ZNJ7_9BURK</name>
<dbReference type="EMBL" id="VOBQ01000014">
    <property type="protein sequence ID" value="TWO69724.1"/>
    <property type="molecule type" value="Genomic_DNA"/>
</dbReference>
<dbReference type="Gene3D" id="3.40.50.410">
    <property type="entry name" value="von Willebrand factor, type A domain"/>
    <property type="match status" value="1"/>
</dbReference>
<accession>A0A562ZNJ7</accession>